<feature type="compositionally biased region" description="Low complexity" evidence="1">
    <location>
        <begin position="70"/>
        <end position="85"/>
    </location>
</feature>
<gene>
    <name evidence="2" type="ordered locus">BURPS1710b_2589</name>
</gene>
<evidence type="ECO:0000313" key="3">
    <source>
        <dbReference type="Proteomes" id="UP000002700"/>
    </source>
</evidence>
<feature type="region of interest" description="Disordered" evidence="1">
    <location>
        <begin position="70"/>
        <end position="90"/>
    </location>
</feature>
<accession>Q3JR22</accession>
<dbReference type="EnsemblBacteria" id="ABA49996">
    <property type="protein sequence ID" value="ABA49996"/>
    <property type="gene ID" value="BURPS1710b_2589"/>
</dbReference>
<dbReference type="KEGG" id="bpm:BURPS1710b_2589"/>
<dbReference type="HOGENOM" id="CLU_165960_0_0_4"/>
<dbReference type="EMBL" id="CP000124">
    <property type="protein sequence ID" value="ABA49996.1"/>
    <property type="molecule type" value="Genomic_DNA"/>
</dbReference>
<evidence type="ECO:0000313" key="2">
    <source>
        <dbReference type="EMBL" id="ABA49996.1"/>
    </source>
</evidence>
<dbReference type="AlphaFoldDB" id="Q3JR22"/>
<protein>
    <submittedName>
        <fullName evidence="2">Uncharacterized protein</fullName>
    </submittedName>
</protein>
<evidence type="ECO:0000256" key="1">
    <source>
        <dbReference type="SAM" id="MobiDB-lite"/>
    </source>
</evidence>
<dbReference type="Proteomes" id="UP000002700">
    <property type="component" value="Chromosome I"/>
</dbReference>
<organism evidence="2 3">
    <name type="scientific">Burkholderia pseudomallei (strain 1710b)</name>
    <dbReference type="NCBI Taxonomy" id="320372"/>
    <lineage>
        <taxon>Bacteria</taxon>
        <taxon>Pseudomonadati</taxon>
        <taxon>Pseudomonadota</taxon>
        <taxon>Betaproteobacteria</taxon>
        <taxon>Burkholderiales</taxon>
        <taxon>Burkholderiaceae</taxon>
        <taxon>Burkholderia</taxon>
        <taxon>pseudomallei group</taxon>
    </lineage>
</organism>
<reference evidence="2 3" key="1">
    <citation type="submission" date="2005-09" db="EMBL/GenBank/DDBJ databases">
        <authorList>
            <person name="Woods D.E."/>
            <person name="Nierman W.C."/>
        </authorList>
    </citation>
    <scope>NUCLEOTIDE SEQUENCE [LARGE SCALE GENOMIC DNA]</scope>
    <source>
        <strain evidence="2 3">1710b</strain>
    </source>
</reference>
<sequence>MRGQRLALALPRRIIRTAARGGSNAGRFVSVVIVRRTMRFATCGAPRGTIAAAGAPVARRVPYRRRAGCAGPRAVPAGRRAATKAAGRDGRAECPIARDFHARAAIQPMPKRARTEIIVA</sequence>
<proteinExistence type="predicted"/>
<name>Q3JR22_BURP1</name>